<reference evidence="7" key="2">
    <citation type="submission" date="2008-01" db="EMBL/GenBank/DDBJ databases">
        <authorList>
            <consortium name="NIH - Xenopus Gene Collection (XGC) project"/>
        </authorList>
    </citation>
    <scope>NUCLEOTIDE SEQUENCE [LARGE SCALE MRNA]</scope>
    <source>
        <tissue evidence="7">Small intestine</tissue>
    </source>
</reference>
<evidence type="ECO:0000313" key="9">
    <source>
        <dbReference type="RefSeq" id="NP_001120077.1"/>
    </source>
</evidence>
<dbReference type="RefSeq" id="NP_001120077.1">
    <property type="nucleotide sequence ID" value="NM_001126605.1"/>
</dbReference>
<evidence type="ECO:0000256" key="6">
    <source>
        <dbReference type="SAM" id="Phobius"/>
    </source>
</evidence>
<keyword evidence="8" id="KW-1185">Reference proteome</keyword>
<name>B0BMP7_XENTR</name>
<feature type="transmembrane region" description="Helical" evidence="6">
    <location>
        <begin position="180"/>
        <end position="202"/>
    </location>
</feature>
<sequence length="227" mass="25076">MPSKQKTLLFLSGFVASIGSFAIVCTCLATTEWVSSKVDYRKDNSSGYVNIQYGLFQGTHAKIPLTAGLGSETIKFQVMDYVKDSAKIIQIVIILFLVLGLICSFLSSAITCLNSVSNPYLTYLGPIGVYVCVSLNAILSLLCMILCAANAEITGMPKQLAMTLDKAGDQFYKTRVSYGYSFWLLILIIALNFATVAVIYVYQQAKYTKQKEQERPMEKATQDVILF</sequence>
<dbReference type="STRING" id="8364.ENSXETP00000048319"/>
<dbReference type="GO" id="GO:0016020">
    <property type="term" value="C:membrane"/>
    <property type="evidence" value="ECO:0007669"/>
    <property type="project" value="UniProtKB-SubCell"/>
</dbReference>
<dbReference type="HOGENOM" id="CLU_1224445_0_0_1"/>
<dbReference type="OrthoDB" id="9450082at2759"/>
<evidence type="ECO:0000313" key="10">
    <source>
        <dbReference type="Xenbase" id="XB-GENE-971188"/>
    </source>
</evidence>
<dbReference type="Proteomes" id="UP000008143">
    <property type="component" value="Chromosome 7"/>
</dbReference>
<evidence type="ECO:0000256" key="1">
    <source>
        <dbReference type="ARBA" id="ARBA00004141"/>
    </source>
</evidence>
<dbReference type="PANTHER" id="PTHR31548:SF3">
    <property type="entry name" value="CLARIN-3"/>
    <property type="match status" value="1"/>
</dbReference>
<dbReference type="GO" id="GO:0007605">
    <property type="term" value="P:sensory perception of sound"/>
    <property type="evidence" value="ECO:0007669"/>
    <property type="project" value="UniProtKB-ARBA"/>
</dbReference>
<dbReference type="AGR" id="Xenbase:XB-GENE-971188"/>
<dbReference type="eggNOG" id="ENOG502S2S8">
    <property type="taxonomic scope" value="Eukaryota"/>
</dbReference>
<reference evidence="9" key="3">
    <citation type="submission" date="2025-04" db="UniProtKB">
        <authorList>
            <consortium name="RefSeq"/>
        </authorList>
    </citation>
    <scope>IDENTIFICATION</scope>
</reference>
<dbReference type="GeneID" id="100145086"/>
<protein>
    <submittedName>
        <fullName evidence="9">Clarin-3</fullName>
    </submittedName>
    <submittedName>
        <fullName evidence="7">LOC100145086 protein</fullName>
    </submittedName>
</protein>
<evidence type="ECO:0000256" key="2">
    <source>
        <dbReference type="ARBA" id="ARBA00005787"/>
    </source>
</evidence>
<dbReference type="KEGG" id="xtr:100145086"/>
<dbReference type="AlphaFoldDB" id="B0BMP7"/>
<feature type="transmembrane region" description="Helical" evidence="6">
    <location>
        <begin position="128"/>
        <end position="151"/>
    </location>
</feature>
<evidence type="ECO:0000256" key="3">
    <source>
        <dbReference type="ARBA" id="ARBA00022692"/>
    </source>
</evidence>
<evidence type="ECO:0000256" key="4">
    <source>
        <dbReference type="ARBA" id="ARBA00022989"/>
    </source>
</evidence>
<dbReference type="PANTHER" id="PTHR31548">
    <property type="entry name" value="CLARIN"/>
    <property type="match status" value="1"/>
</dbReference>
<organism evidence="7">
    <name type="scientific">Xenopus tropicalis</name>
    <name type="common">Western clawed frog</name>
    <name type="synonym">Silurana tropicalis</name>
    <dbReference type="NCBI Taxonomy" id="8364"/>
    <lineage>
        <taxon>Eukaryota</taxon>
        <taxon>Metazoa</taxon>
        <taxon>Chordata</taxon>
        <taxon>Craniata</taxon>
        <taxon>Vertebrata</taxon>
        <taxon>Euteleostomi</taxon>
        <taxon>Amphibia</taxon>
        <taxon>Batrachia</taxon>
        <taxon>Anura</taxon>
        <taxon>Pipoidea</taxon>
        <taxon>Pipidae</taxon>
        <taxon>Xenopodinae</taxon>
        <taxon>Xenopus</taxon>
        <taxon>Silurana</taxon>
    </lineage>
</organism>
<accession>B0BMP7</accession>
<evidence type="ECO:0000313" key="8">
    <source>
        <dbReference type="Proteomes" id="UP000008143"/>
    </source>
</evidence>
<evidence type="ECO:0000313" key="7">
    <source>
        <dbReference type="EMBL" id="AAI58517.1"/>
    </source>
</evidence>
<gene>
    <name evidence="9 10" type="primary">clrn3</name>
    <name evidence="7" type="synonym">LOC100145086</name>
</gene>
<keyword evidence="5 6" id="KW-0472">Membrane</keyword>
<feature type="transmembrane region" description="Helical" evidence="6">
    <location>
        <begin position="88"/>
        <end position="116"/>
    </location>
</feature>
<reference evidence="9" key="1">
    <citation type="journal article" date="2002" name="Dev. Dyn.">
        <title>Genetic and genomic tools for Xenopus research: The NIH Xenopus initiative.</title>
        <authorList>
            <person name="Klein S.L."/>
            <person name="Strausberg R.L."/>
            <person name="Wagner L."/>
            <person name="Pontius J."/>
            <person name="Clifton S.W."/>
            <person name="Richardson P."/>
        </authorList>
    </citation>
    <scope>NUCLEOTIDE SEQUENCE</scope>
</reference>
<proteinExistence type="evidence at transcript level"/>
<comment type="subcellular location">
    <subcellularLocation>
        <location evidence="1">Membrane</location>
        <topology evidence="1">Multi-pass membrane protein</topology>
    </subcellularLocation>
</comment>
<dbReference type="PaxDb" id="8364-ENSXETP00000058291"/>
<dbReference type="Gene3D" id="1.20.140.150">
    <property type="match status" value="1"/>
</dbReference>
<dbReference type="Xenbase" id="XB-GENE-971188">
    <property type="gene designation" value="clrn3"/>
</dbReference>
<comment type="similarity">
    <text evidence="2">Belongs to the clarin family.</text>
</comment>
<dbReference type="PhylomeDB" id="B0BMP7"/>
<keyword evidence="4 6" id="KW-1133">Transmembrane helix</keyword>
<dbReference type="InterPro" id="IPR026748">
    <property type="entry name" value="Clarin"/>
</dbReference>
<dbReference type="EMBL" id="BC158516">
    <property type="protein sequence ID" value="AAI58517.1"/>
    <property type="molecule type" value="mRNA"/>
</dbReference>
<evidence type="ECO:0000256" key="5">
    <source>
        <dbReference type="ARBA" id="ARBA00023136"/>
    </source>
</evidence>
<keyword evidence="3 6" id="KW-0812">Transmembrane</keyword>
<dbReference type="Pfam" id="PF25807">
    <property type="entry name" value="Clarin-2"/>
    <property type="match status" value="1"/>
</dbReference>
<dbReference type="CTD" id="119467"/>